<proteinExistence type="predicted"/>
<keyword evidence="1" id="KW-1133">Transmembrane helix</keyword>
<evidence type="ECO:0000256" key="1">
    <source>
        <dbReference type="SAM" id="Phobius"/>
    </source>
</evidence>
<feature type="transmembrane region" description="Helical" evidence="1">
    <location>
        <begin position="24"/>
        <end position="42"/>
    </location>
</feature>
<accession>A0A0L8GR14</accession>
<name>A0A0L8GR14_OCTBM</name>
<keyword evidence="1" id="KW-0812">Transmembrane</keyword>
<keyword evidence="1" id="KW-0472">Membrane</keyword>
<organism evidence="2">
    <name type="scientific">Octopus bimaculoides</name>
    <name type="common">California two-spotted octopus</name>
    <dbReference type="NCBI Taxonomy" id="37653"/>
    <lineage>
        <taxon>Eukaryota</taxon>
        <taxon>Metazoa</taxon>
        <taxon>Spiralia</taxon>
        <taxon>Lophotrochozoa</taxon>
        <taxon>Mollusca</taxon>
        <taxon>Cephalopoda</taxon>
        <taxon>Coleoidea</taxon>
        <taxon>Octopodiformes</taxon>
        <taxon>Octopoda</taxon>
        <taxon>Incirrata</taxon>
        <taxon>Octopodidae</taxon>
        <taxon>Octopus</taxon>
    </lineage>
</organism>
<gene>
    <name evidence="2" type="ORF">OCBIM_22029357mg</name>
</gene>
<evidence type="ECO:0000313" key="2">
    <source>
        <dbReference type="EMBL" id="KOF79506.1"/>
    </source>
</evidence>
<protein>
    <submittedName>
        <fullName evidence="2">Uncharacterized protein</fullName>
    </submittedName>
</protein>
<dbReference type="EMBL" id="KQ420719">
    <property type="protein sequence ID" value="KOF79506.1"/>
    <property type="molecule type" value="Genomic_DNA"/>
</dbReference>
<sequence>MSWGRFARLKVVLQHDRSQMTETIFVFYLSFFILSLIPPSFIHSHSHSSLISLIHSLTHPSSLSFTHTHSFLISLIHSLTHPSPLSFTPIHPSSLSFTLSLIPHLSHSLSHSLTLSLIPHLSHSLSLIPHLSHSLPFIPHLSHSLKLSLIPHLSHSLTLSLIPHLSHSLSHSPFTSFIHSHSSLISHIHSHSCSFIYLFTFTLIHSILSFIFRFPLSLRSSPALSPSLSLLLPHLSSSSLSPSLPFTFSPFLSLLNSLIPPPHRSLNLSHPSHSFPNYLINSLIFSFPHSPVFSFSLKSNTHLLPHTSLTLFLSVSLSLSLSVSLSKLTSHTLSLIHTHTHTLSPPVPPTITAHKPT</sequence>
<reference evidence="2" key="1">
    <citation type="submission" date="2015-07" db="EMBL/GenBank/DDBJ databases">
        <title>MeaNS - Measles Nucleotide Surveillance Program.</title>
        <authorList>
            <person name="Tran T."/>
            <person name="Druce J."/>
        </authorList>
    </citation>
    <scope>NUCLEOTIDE SEQUENCE</scope>
    <source>
        <strain evidence="2">UCB-OBI-ISO-001</strain>
        <tissue evidence="2">Gonad</tissue>
    </source>
</reference>
<dbReference type="AlphaFoldDB" id="A0A0L8GR14"/>